<protein>
    <submittedName>
        <fullName evidence="2">Uncharacterized protein</fullName>
    </submittedName>
</protein>
<organism evidence="2 3">
    <name type="scientific">Anaeramoeba ignava</name>
    <name type="common">Anaerobic marine amoeba</name>
    <dbReference type="NCBI Taxonomy" id="1746090"/>
    <lineage>
        <taxon>Eukaryota</taxon>
        <taxon>Metamonada</taxon>
        <taxon>Anaeramoebidae</taxon>
        <taxon>Anaeramoeba</taxon>
    </lineage>
</organism>
<keyword evidence="1" id="KW-0472">Membrane</keyword>
<gene>
    <name evidence="2" type="ORF">M0811_08691</name>
</gene>
<dbReference type="Proteomes" id="UP001149090">
    <property type="component" value="Unassembled WGS sequence"/>
</dbReference>
<name>A0A9Q0RCC0_ANAIG</name>
<feature type="transmembrane region" description="Helical" evidence="1">
    <location>
        <begin position="53"/>
        <end position="73"/>
    </location>
</feature>
<comment type="caution">
    <text evidence="2">The sequence shown here is derived from an EMBL/GenBank/DDBJ whole genome shotgun (WGS) entry which is preliminary data.</text>
</comment>
<evidence type="ECO:0000256" key="1">
    <source>
        <dbReference type="SAM" id="Phobius"/>
    </source>
</evidence>
<sequence>MKKIIKILLKSIISIVAELSESEMGCLFVDQKLAFFKFLYQLIDHLFCRFQPLIFFLFLFLFVFSLTFFSYLLTNTI</sequence>
<evidence type="ECO:0000313" key="3">
    <source>
        <dbReference type="Proteomes" id="UP001149090"/>
    </source>
</evidence>
<dbReference type="AlphaFoldDB" id="A0A9Q0RCC0"/>
<evidence type="ECO:0000313" key="2">
    <source>
        <dbReference type="EMBL" id="KAJ5073574.1"/>
    </source>
</evidence>
<proteinExistence type="predicted"/>
<dbReference type="EMBL" id="JAPDFW010000074">
    <property type="protein sequence ID" value="KAJ5073574.1"/>
    <property type="molecule type" value="Genomic_DNA"/>
</dbReference>
<keyword evidence="3" id="KW-1185">Reference proteome</keyword>
<keyword evidence="1" id="KW-0812">Transmembrane</keyword>
<accession>A0A9Q0RCC0</accession>
<keyword evidence="1" id="KW-1133">Transmembrane helix</keyword>
<reference evidence="2" key="1">
    <citation type="submission" date="2022-10" db="EMBL/GenBank/DDBJ databases">
        <title>Novel sulphate-reducing endosymbionts in the free-living metamonad Anaeramoeba.</title>
        <authorList>
            <person name="Jerlstrom-Hultqvist J."/>
            <person name="Cepicka I."/>
            <person name="Gallot-Lavallee L."/>
            <person name="Salas-Leiva D."/>
            <person name="Curtis B.A."/>
            <person name="Zahonova K."/>
            <person name="Pipaliya S."/>
            <person name="Dacks J."/>
            <person name="Roger A.J."/>
        </authorList>
    </citation>
    <scope>NUCLEOTIDE SEQUENCE</scope>
    <source>
        <strain evidence="2">BMAN</strain>
    </source>
</reference>